<accession>A0A183AIJ1</accession>
<organism evidence="1">
    <name type="scientific">Echinostoma caproni</name>
    <dbReference type="NCBI Taxonomy" id="27848"/>
    <lineage>
        <taxon>Eukaryota</taxon>
        <taxon>Metazoa</taxon>
        <taxon>Spiralia</taxon>
        <taxon>Lophotrochozoa</taxon>
        <taxon>Platyhelminthes</taxon>
        <taxon>Trematoda</taxon>
        <taxon>Digenea</taxon>
        <taxon>Plagiorchiida</taxon>
        <taxon>Echinostomata</taxon>
        <taxon>Echinostomatoidea</taxon>
        <taxon>Echinostomatidae</taxon>
        <taxon>Echinostoma</taxon>
    </lineage>
</organism>
<reference evidence="1" key="1">
    <citation type="submission" date="2016-06" db="UniProtKB">
        <authorList>
            <consortium name="WormBaseParasite"/>
        </authorList>
    </citation>
    <scope>IDENTIFICATION</scope>
</reference>
<name>A0A183AIJ1_9TREM</name>
<dbReference type="WBParaSite" id="ECPE_0000678901-mRNA-1">
    <property type="protein sequence ID" value="ECPE_0000678901-mRNA-1"/>
    <property type="gene ID" value="ECPE_0000678901"/>
</dbReference>
<evidence type="ECO:0000313" key="1">
    <source>
        <dbReference type="WBParaSite" id="ECPE_0000678901-mRNA-1"/>
    </source>
</evidence>
<dbReference type="AlphaFoldDB" id="A0A183AIJ1"/>
<proteinExistence type="predicted"/>
<protein>
    <submittedName>
        <fullName evidence="1">PNPLA domain-containing protein</fullName>
    </submittedName>
</protein>
<sequence length="81" mass="9281">LDGGLISNNPTLDMLTELQELHMVQQLRVMSFTFRTAILSRSTVNNGEHQRCWKQFTVMDSILEDALVCHQIISNFAKNET</sequence>